<dbReference type="InterPro" id="IPR014710">
    <property type="entry name" value="RmlC-like_jellyroll"/>
</dbReference>
<dbReference type="InterPro" id="IPR013096">
    <property type="entry name" value="Cupin_2"/>
</dbReference>
<dbReference type="Gene3D" id="2.60.120.10">
    <property type="entry name" value="Jelly Rolls"/>
    <property type="match status" value="1"/>
</dbReference>
<dbReference type="PANTHER" id="PTHR36440:SF1">
    <property type="entry name" value="PUTATIVE (AFU_ORTHOLOGUE AFUA_8G07350)-RELATED"/>
    <property type="match status" value="1"/>
</dbReference>
<dbReference type="InterPro" id="IPR053146">
    <property type="entry name" value="QDO-like"/>
</dbReference>
<gene>
    <name evidence="2" type="ORF">AHMF7605_01510</name>
</gene>
<name>A0A2T2Y9U7_9BACT</name>
<keyword evidence="3" id="KW-1185">Reference proteome</keyword>
<dbReference type="RefSeq" id="WP_106925766.1">
    <property type="nucleotide sequence ID" value="NZ_PYFT01000001.1"/>
</dbReference>
<dbReference type="InterPro" id="IPR011051">
    <property type="entry name" value="RmlC_Cupin_sf"/>
</dbReference>
<protein>
    <recommendedName>
        <fullName evidence="1">Cupin type-2 domain-containing protein</fullName>
    </recommendedName>
</protein>
<evidence type="ECO:0000313" key="3">
    <source>
        <dbReference type="Proteomes" id="UP000240357"/>
    </source>
</evidence>
<dbReference type="PANTHER" id="PTHR36440">
    <property type="entry name" value="PUTATIVE (AFU_ORTHOLOGUE AFUA_8G07350)-RELATED"/>
    <property type="match status" value="1"/>
</dbReference>
<evidence type="ECO:0000313" key="2">
    <source>
        <dbReference type="EMBL" id="PSR52289.1"/>
    </source>
</evidence>
<dbReference type="OrthoDB" id="9090296at2"/>
<comment type="caution">
    <text evidence="2">The sequence shown here is derived from an EMBL/GenBank/DDBJ whole genome shotgun (WGS) entry which is preliminary data.</text>
</comment>
<dbReference type="EMBL" id="PYFT01000001">
    <property type="protein sequence ID" value="PSR52289.1"/>
    <property type="molecule type" value="Genomic_DNA"/>
</dbReference>
<dbReference type="AlphaFoldDB" id="A0A2T2Y9U7"/>
<sequence>MTEDNPPILVNPGEGKEIIVGSSKLFLKLSSPATANTFSITEYELPPGFPGPPAHQHQVFEHAWYVLEGALTVQLADKTAVLTRGSFIFIPKRIVHAFANDSASTVKVLVVDTPGGFENYYEDLQATFSQGQAINHQKMQEIQLKYDTYPPDYIF</sequence>
<proteinExistence type="predicted"/>
<feature type="domain" description="Cupin type-2" evidence="1">
    <location>
        <begin position="43"/>
        <end position="111"/>
    </location>
</feature>
<evidence type="ECO:0000259" key="1">
    <source>
        <dbReference type="Pfam" id="PF07883"/>
    </source>
</evidence>
<dbReference type="Proteomes" id="UP000240357">
    <property type="component" value="Unassembled WGS sequence"/>
</dbReference>
<reference evidence="2 3" key="1">
    <citation type="submission" date="2018-03" db="EMBL/GenBank/DDBJ databases">
        <title>Adhaeribacter sp. HMF7605 Genome sequencing and assembly.</title>
        <authorList>
            <person name="Kang H."/>
            <person name="Kang J."/>
            <person name="Cha I."/>
            <person name="Kim H."/>
            <person name="Joh K."/>
        </authorList>
    </citation>
    <scope>NUCLEOTIDE SEQUENCE [LARGE SCALE GENOMIC DNA]</scope>
    <source>
        <strain evidence="2 3">HMF7605</strain>
    </source>
</reference>
<dbReference type="SUPFAM" id="SSF51182">
    <property type="entry name" value="RmlC-like cupins"/>
    <property type="match status" value="1"/>
</dbReference>
<organism evidence="2 3">
    <name type="scientific">Adhaeribacter arboris</name>
    <dbReference type="NCBI Taxonomy" id="2072846"/>
    <lineage>
        <taxon>Bacteria</taxon>
        <taxon>Pseudomonadati</taxon>
        <taxon>Bacteroidota</taxon>
        <taxon>Cytophagia</taxon>
        <taxon>Cytophagales</taxon>
        <taxon>Hymenobacteraceae</taxon>
        <taxon>Adhaeribacter</taxon>
    </lineage>
</organism>
<dbReference type="Pfam" id="PF07883">
    <property type="entry name" value="Cupin_2"/>
    <property type="match status" value="1"/>
</dbReference>
<accession>A0A2T2Y9U7</accession>